<gene>
    <name evidence="3" type="ORF">CAPTEDRAFT_201541</name>
</gene>
<dbReference type="InterPro" id="IPR003609">
    <property type="entry name" value="Pan_app"/>
</dbReference>
<proteinExistence type="predicted"/>
<feature type="chain" id="PRO_5008788037" description="Apple domain-containing protein" evidence="1">
    <location>
        <begin position="24"/>
        <end position="188"/>
    </location>
</feature>
<dbReference type="EMBL" id="KB303819">
    <property type="protein sequence ID" value="ELU02727.1"/>
    <property type="molecule type" value="Genomic_DNA"/>
</dbReference>
<evidence type="ECO:0000313" key="5">
    <source>
        <dbReference type="Proteomes" id="UP000014760"/>
    </source>
</evidence>
<evidence type="ECO:0000313" key="3">
    <source>
        <dbReference type="EMBL" id="ELU02727.1"/>
    </source>
</evidence>
<dbReference type="EnsemblMetazoa" id="CapteT201541">
    <property type="protein sequence ID" value="CapteP201541"/>
    <property type="gene ID" value="CapteG201541"/>
</dbReference>
<keyword evidence="1" id="KW-0732">Signal</keyword>
<feature type="signal peptide" evidence="1">
    <location>
        <begin position="1"/>
        <end position="23"/>
    </location>
</feature>
<dbReference type="AlphaFoldDB" id="R7UHH8"/>
<accession>R7UHH8</accession>
<dbReference type="Pfam" id="PF00024">
    <property type="entry name" value="PAN_1"/>
    <property type="match status" value="1"/>
</dbReference>
<reference evidence="3 5" key="2">
    <citation type="journal article" date="2013" name="Nature">
        <title>Insights into bilaterian evolution from three spiralian genomes.</title>
        <authorList>
            <person name="Simakov O."/>
            <person name="Marletaz F."/>
            <person name="Cho S.J."/>
            <person name="Edsinger-Gonzales E."/>
            <person name="Havlak P."/>
            <person name="Hellsten U."/>
            <person name="Kuo D.H."/>
            <person name="Larsson T."/>
            <person name="Lv J."/>
            <person name="Arendt D."/>
            <person name="Savage R."/>
            <person name="Osoegawa K."/>
            <person name="de Jong P."/>
            <person name="Grimwood J."/>
            <person name="Chapman J.A."/>
            <person name="Shapiro H."/>
            <person name="Aerts A."/>
            <person name="Otillar R.P."/>
            <person name="Terry A.Y."/>
            <person name="Boore J.L."/>
            <person name="Grigoriev I.V."/>
            <person name="Lindberg D.R."/>
            <person name="Seaver E.C."/>
            <person name="Weisblat D.A."/>
            <person name="Putnam N.H."/>
            <person name="Rokhsar D.S."/>
        </authorList>
    </citation>
    <scope>NUCLEOTIDE SEQUENCE</scope>
    <source>
        <strain evidence="3 5">I ESC-2004</strain>
    </source>
</reference>
<dbReference type="HOGENOM" id="CLU_1442392_0_0_1"/>
<sequence length="188" mass="20977">MALGRCRCLLLLLSALLISEGMSMPRDEVMGIIEGKAFALDHPPRWTAKADGIHSCSVLCVSTSCCLAAFFDTQRSTCDLYDIKVAGLQVDMKGSIFIARQWDQAKMDFQWSDLTPGRLEGFNISPENTSSAEECQNHCWNEAFAMSMEYNSHNMLCNCNTHNQYTAPEKFVTGSERTLFSHISCVNP</sequence>
<name>R7UHH8_CAPTE</name>
<reference evidence="5" key="1">
    <citation type="submission" date="2012-12" db="EMBL/GenBank/DDBJ databases">
        <authorList>
            <person name="Hellsten U."/>
            <person name="Grimwood J."/>
            <person name="Chapman J.A."/>
            <person name="Shapiro H."/>
            <person name="Aerts A."/>
            <person name="Otillar R.P."/>
            <person name="Terry A.Y."/>
            <person name="Boore J.L."/>
            <person name="Simakov O."/>
            <person name="Marletaz F."/>
            <person name="Cho S.-J."/>
            <person name="Edsinger-Gonzales E."/>
            <person name="Havlak P."/>
            <person name="Kuo D.-H."/>
            <person name="Larsson T."/>
            <person name="Lv J."/>
            <person name="Arendt D."/>
            <person name="Savage R."/>
            <person name="Osoegawa K."/>
            <person name="de Jong P."/>
            <person name="Lindberg D.R."/>
            <person name="Seaver E.C."/>
            <person name="Weisblat D.A."/>
            <person name="Putnam N.H."/>
            <person name="Grigoriev I.V."/>
            <person name="Rokhsar D.S."/>
        </authorList>
    </citation>
    <scope>NUCLEOTIDE SEQUENCE</scope>
    <source>
        <strain evidence="5">I ESC-2004</strain>
    </source>
</reference>
<evidence type="ECO:0000256" key="1">
    <source>
        <dbReference type="SAM" id="SignalP"/>
    </source>
</evidence>
<protein>
    <recommendedName>
        <fullName evidence="2">Apple domain-containing protein</fullName>
    </recommendedName>
</protein>
<evidence type="ECO:0000313" key="4">
    <source>
        <dbReference type="EnsemblMetazoa" id="CapteP201541"/>
    </source>
</evidence>
<dbReference type="SUPFAM" id="SSF57414">
    <property type="entry name" value="Hairpin loop containing domain-like"/>
    <property type="match status" value="1"/>
</dbReference>
<keyword evidence="5" id="KW-1185">Reference proteome</keyword>
<dbReference type="Proteomes" id="UP000014760">
    <property type="component" value="Unassembled WGS sequence"/>
</dbReference>
<reference evidence="4" key="3">
    <citation type="submission" date="2015-06" db="UniProtKB">
        <authorList>
            <consortium name="EnsemblMetazoa"/>
        </authorList>
    </citation>
    <scope>IDENTIFICATION</scope>
</reference>
<evidence type="ECO:0000259" key="2">
    <source>
        <dbReference type="Pfam" id="PF00024"/>
    </source>
</evidence>
<feature type="domain" description="Apple" evidence="2">
    <location>
        <begin position="118"/>
        <end position="185"/>
    </location>
</feature>
<organism evidence="3">
    <name type="scientific">Capitella teleta</name>
    <name type="common">Polychaete worm</name>
    <dbReference type="NCBI Taxonomy" id="283909"/>
    <lineage>
        <taxon>Eukaryota</taxon>
        <taxon>Metazoa</taxon>
        <taxon>Spiralia</taxon>
        <taxon>Lophotrochozoa</taxon>
        <taxon>Annelida</taxon>
        <taxon>Polychaeta</taxon>
        <taxon>Sedentaria</taxon>
        <taxon>Scolecida</taxon>
        <taxon>Capitellidae</taxon>
        <taxon>Capitella</taxon>
    </lineage>
</organism>
<dbReference type="EMBL" id="AMQN01008722">
    <property type="status" value="NOT_ANNOTATED_CDS"/>
    <property type="molecule type" value="Genomic_DNA"/>
</dbReference>